<accession>A0AAV6TED3</accession>
<evidence type="ECO:0000313" key="1">
    <source>
        <dbReference type="EMBL" id="KAG8156104.1"/>
    </source>
</evidence>
<organism evidence="1 2">
    <name type="scientific">Oedothorax gibbosus</name>
    <dbReference type="NCBI Taxonomy" id="931172"/>
    <lineage>
        <taxon>Eukaryota</taxon>
        <taxon>Metazoa</taxon>
        <taxon>Ecdysozoa</taxon>
        <taxon>Arthropoda</taxon>
        <taxon>Chelicerata</taxon>
        <taxon>Arachnida</taxon>
        <taxon>Araneae</taxon>
        <taxon>Araneomorphae</taxon>
        <taxon>Entelegynae</taxon>
        <taxon>Araneoidea</taxon>
        <taxon>Linyphiidae</taxon>
        <taxon>Erigoninae</taxon>
        <taxon>Oedothorax</taxon>
    </lineage>
</organism>
<dbReference type="AlphaFoldDB" id="A0AAV6TED3"/>
<dbReference type="Proteomes" id="UP000827092">
    <property type="component" value="Unassembled WGS sequence"/>
</dbReference>
<comment type="caution">
    <text evidence="1">The sequence shown here is derived from an EMBL/GenBank/DDBJ whole genome shotgun (WGS) entry which is preliminary data.</text>
</comment>
<gene>
    <name evidence="1" type="ORF">JTE90_012055</name>
</gene>
<proteinExistence type="predicted"/>
<name>A0AAV6TED3_9ARAC</name>
<evidence type="ECO:0000313" key="2">
    <source>
        <dbReference type="Proteomes" id="UP000827092"/>
    </source>
</evidence>
<sequence length="324" mass="36075">MLFRRRAPRTLRPVARASRPSAPCLRFRGRAPRRCLVVVSPPSRMRPASRGSWRAGSSSSLALHVRQSMSVRRLRRGRAAVAHVCRTVVVSYFARVASRERRRPPRVWASVVTSASPSVLQSSESSSSSQSFSSGVTAATVAARASRRVFVPRRSRRFGTFVGAVRYWSRVVVRRAESRSCRRRVAVTRQSSSRQSCVLAPRDVTLASCPYLSEYATIVKSDADSRTGVERARALRSLVLRPYRSRRRREPARCPGSRPRRSWSVRRVRVSAARSINASSCPPAPRPRCVRVARSVASSSPSRVVRALVCAAPRVLVRFAIRAS</sequence>
<keyword evidence="2" id="KW-1185">Reference proteome</keyword>
<protein>
    <submittedName>
        <fullName evidence="1">Uncharacterized protein</fullName>
    </submittedName>
</protein>
<dbReference type="EMBL" id="JAFNEN010006325">
    <property type="protein sequence ID" value="KAG8156104.1"/>
    <property type="molecule type" value="Genomic_DNA"/>
</dbReference>
<reference evidence="1 2" key="1">
    <citation type="journal article" date="2022" name="Nat. Ecol. Evol.">
        <title>A masculinizing supergene underlies an exaggerated male reproductive morph in a spider.</title>
        <authorList>
            <person name="Hendrickx F."/>
            <person name="De Corte Z."/>
            <person name="Sonet G."/>
            <person name="Van Belleghem S.M."/>
            <person name="Kostlbacher S."/>
            <person name="Vangestel C."/>
        </authorList>
    </citation>
    <scope>NUCLEOTIDE SEQUENCE [LARGE SCALE GENOMIC DNA]</scope>
    <source>
        <strain evidence="1">W744_W776</strain>
    </source>
</reference>